<dbReference type="Proteomes" id="UP000016933">
    <property type="component" value="Unassembled WGS sequence"/>
</dbReference>
<dbReference type="EMBL" id="KB446539">
    <property type="protein sequence ID" value="EME44252.1"/>
    <property type="molecule type" value="Genomic_DNA"/>
</dbReference>
<sequence>MANNADLAAQLAQVQRQRQQLQNFMHLEPQEAELTVALQAVIILAGSCYLQASALSKQPVPHAAPDAFAPLSPPPAPSVFQTPPAQPMLVQYGKPNAGGSIAAPIAIDDTPPPTPRREVKQEEAEPLALLDELNAYAQHESTPDTTLDDEVAPRGA</sequence>
<evidence type="ECO:0000256" key="1">
    <source>
        <dbReference type="SAM" id="MobiDB-lite"/>
    </source>
</evidence>
<accession>N1PL80</accession>
<keyword evidence="3" id="KW-1185">Reference proteome</keyword>
<protein>
    <submittedName>
        <fullName evidence="2">Uncharacterized protein</fullName>
    </submittedName>
</protein>
<dbReference type="AlphaFoldDB" id="N1PL80"/>
<reference evidence="2 3" key="2">
    <citation type="journal article" date="2012" name="PLoS Pathog.">
        <title>Diverse lifestyles and strategies of plant pathogenesis encoded in the genomes of eighteen Dothideomycetes fungi.</title>
        <authorList>
            <person name="Ohm R.A."/>
            <person name="Feau N."/>
            <person name="Henrissat B."/>
            <person name="Schoch C.L."/>
            <person name="Horwitz B.A."/>
            <person name="Barry K.W."/>
            <person name="Condon B.J."/>
            <person name="Copeland A.C."/>
            <person name="Dhillon B."/>
            <person name="Glaser F."/>
            <person name="Hesse C.N."/>
            <person name="Kosti I."/>
            <person name="LaButti K."/>
            <person name="Lindquist E.A."/>
            <person name="Lucas S."/>
            <person name="Salamov A.A."/>
            <person name="Bradshaw R.E."/>
            <person name="Ciuffetti L."/>
            <person name="Hamelin R.C."/>
            <person name="Kema G.H.J."/>
            <person name="Lawrence C."/>
            <person name="Scott J.A."/>
            <person name="Spatafora J.W."/>
            <person name="Turgeon B.G."/>
            <person name="de Wit P.J.G.M."/>
            <person name="Zhong S."/>
            <person name="Goodwin S.B."/>
            <person name="Grigoriev I.V."/>
        </authorList>
    </citation>
    <scope>NUCLEOTIDE SEQUENCE [LARGE SCALE GENOMIC DNA]</scope>
    <source>
        <strain evidence="3">NZE10 / CBS 128990</strain>
    </source>
</reference>
<feature type="region of interest" description="Disordered" evidence="1">
    <location>
        <begin position="74"/>
        <end position="123"/>
    </location>
</feature>
<feature type="region of interest" description="Disordered" evidence="1">
    <location>
        <begin position="135"/>
        <end position="156"/>
    </location>
</feature>
<evidence type="ECO:0000313" key="3">
    <source>
        <dbReference type="Proteomes" id="UP000016933"/>
    </source>
</evidence>
<dbReference type="HOGENOM" id="CLU_1686532_0_0_1"/>
<reference evidence="3" key="1">
    <citation type="journal article" date="2012" name="PLoS Genet.">
        <title>The genomes of the fungal plant pathogens Cladosporium fulvum and Dothistroma septosporum reveal adaptation to different hosts and lifestyles but also signatures of common ancestry.</title>
        <authorList>
            <person name="de Wit P.J.G.M."/>
            <person name="van der Burgt A."/>
            <person name="Oekmen B."/>
            <person name="Stergiopoulos I."/>
            <person name="Abd-Elsalam K.A."/>
            <person name="Aerts A.L."/>
            <person name="Bahkali A.H."/>
            <person name="Beenen H.G."/>
            <person name="Chettri P."/>
            <person name="Cox M.P."/>
            <person name="Datema E."/>
            <person name="de Vries R.P."/>
            <person name="Dhillon B."/>
            <person name="Ganley A.R."/>
            <person name="Griffiths S.A."/>
            <person name="Guo Y."/>
            <person name="Hamelin R.C."/>
            <person name="Henrissat B."/>
            <person name="Kabir M.S."/>
            <person name="Jashni M.K."/>
            <person name="Kema G."/>
            <person name="Klaubauf S."/>
            <person name="Lapidus A."/>
            <person name="Levasseur A."/>
            <person name="Lindquist E."/>
            <person name="Mehrabi R."/>
            <person name="Ohm R.A."/>
            <person name="Owen T.J."/>
            <person name="Salamov A."/>
            <person name="Schwelm A."/>
            <person name="Schijlen E."/>
            <person name="Sun H."/>
            <person name="van den Burg H.A."/>
            <person name="van Ham R.C.H.J."/>
            <person name="Zhang S."/>
            <person name="Goodwin S.B."/>
            <person name="Grigoriev I.V."/>
            <person name="Collemare J."/>
            <person name="Bradshaw R.E."/>
        </authorList>
    </citation>
    <scope>NUCLEOTIDE SEQUENCE [LARGE SCALE GENOMIC DNA]</scope>
    <source>
        <strain evidence="3">NZE10 / CBS 128990</strain>
    </source>
</reference>
<evidence type="ECO:0000313" key="2">
    <source>
        <dbReference type="EMBL" id="EME44252.1"/>
    </source>
</evidence>
<gene>
    <name evidence="2" type="ORF">DOTSEDRAFT_24323</name>
</gene>
<name>N1PL80_DOTSN</name>
<organism evidence="2 3">
    <name type="scientific">Dothistroma septosporum (strain NZE10 / CBS 128990)</name>
    <name type="common">Red band needle blight fungus</name>
    <name type="synonym">Mycosphaerella pini</name>
    <dbReference type="NCBI Taxonomy" id="675120"/>
    <lineage>
        <taxon>Eukaryota</taxon>
        <taxon>Fungi</taxon>
        <taxon>Dikarya</taxon>
        <taxon>Ascomycota</taxon>
        <taxon>Pezizomycotina</taxon>
        <taxon>Dothideomycetes</taxon>
        <taxon>Dothideomycetidae</taxon>
        <taxon>Mycosphaerellales</taxon>
        <taxon>Mycosphaerellaceae</taxon>
        <taxon>Dothistroma</taxon>
    </lineage>
</organism>
<proteinExistence type="predicted"/>